<protein>
    <submittedName>
        <fullName evidence="2">Uncharacterized protein</fullName>
    </submittedName>
</protein>
<dbReference type="Proteomes" id="UP000479190">
    <property type="component" value="Unassembled WGS sequence"/>
</dbReference>
<keyword evidence="3" id="KW-1185">Reference proteome</keyword>
<proteinExistence type="predicted"/>
<sequence>MTRTTTRSETKTGLYSSTADAIASVSRRQRHLELSTPGNSHSHGQCSVELVTDQT</sequence>
<evidence type="ECO:0000313" key="2">
    <source>
        <dbReference type="EMBL" id="CAB0040908.1"/>
    </source>
</evidence>
<feature type="compositionally biased region" description="Polar residues" evidence="1">
    <location>
        <begin position="36"/>
        <end position="45"/>
    </location>
</feature>
<reference evidence="2 3" key="1">
    <citation type="submission" date="2020-02" db="EMBL/GenBank/DDBJ databases">
        <authorList>
            <person name="Ferguson B K."/>
        </authorList>
    </citation>
    <scope>NUCLEOTIDE SEQUENCE [LARGE SCALE GENOMIC DNA]</scope>
</reference>
<evidence type="ECO:0000313" key="3">
    <source>
        <dbReference type="Proteomes" id="UP000479190"/>
    </source>
</evidence>
<organism evidence="2 3">
    <name type="scientific">Trichogramma brassicae</name>
    <dbReference type="NCBI Taxonomy" id="86971"/>
    <lineage>
        <taxon>Eukaryota</taxon>
        <taxon>Metazoa</taxon>
        <taxon>Ecdysozoa</taxon>
        <taxon>Arthropoda</taxon>
        <taxon>Hexapoda</taxon>
        <taxon>Insecta</taxon>
        <taxon>Pterygota</taxon>
        <taxon>Neoptera</taxon>
        <taxon>Endopterygota</taxon>
        <taxon>Hymenoptera</taxon>
        <taxon>Apocrita</taxon>
        <taxon>Proctotrupomorpha</taxon>
        <taxon>Chalcidoidea</taxon>
        <taxon>Trichogrammatidae</taxon>
        <taxon>Trichogramma</taxon>
    </lineage>
</organism>
<accession>A0A6H5J0N0</accession>
<feature type="region of interest" description="Disordered" evidence="1">
    <location>
        <begin position="1"/>
        <end position="55"/>
    </location>
</feature>
<dbReference type="AlphaFoldDB" id="A0A6H5J0N0"/>
<dbReference type="EMBL" id="CADCXV010001071">
    <property type="protein sequence ID" value="CAB0040908.1"/>
    <property type="molecule type" value="Genomic_DNA"/>
</dbReference>
<name>A0A6H5J0N0_9HYME</name>
<evidence type="ECO:0000256" key="1">
    <source>
        <dbReference type="SAM" id="MobiDB-lite"/>
    </source>
</evidence>
<feature type="compositionally biased region" description="Basic and acidic residues" evidence="1">
    <location>
        <begin position="1"/>
        <end position="10"/>
    </location>
</feature>
<gene>
    <name evidence="2" type="ORF">TBRA_LOCUS12599</name>
</gene>